<dbReference type="Proteomes" id="UP001162131">
    <property type="component" value="Unassembled WGS sequence"/>
</dbReference>
<accession>A0AAU9JFF8</accession>
<name>A0AAU9JFF8_9CILI</name>
<gene>
    <name evidence="1" type="ORF">BSTOLATCC_MIC31930</name>
</gene>
<evidence type="ECO:0000313" key="1">
    <source>
        <dbReference type="EMBL" id="CAG9322814.1"/>
    </source>
</evidence>
<dbReference type="SUPFAM" id="SSF46458">
    <property type="entry name" value="Globin-like"/>
    <property type="match status" value="1"/>
</dbReference>
<organism evidence="1 2">
    <name type="scientific">Blepharisma stoltei</name>
    <dbReference type="NCBI Taxonomy" id="1481888"/>
    <lineage>
        <taxon>Eukaryota</taxon>
        <taxon>Sar</taxon>
        <taxon>Alveolata</taxon>
        <taxon>Ciliophora</taxon>
        <taxon>Postciliodesmatophora</taxon>
        <taxon>Heterotrichea</taxon>
        <taxon>Heterotrichida</taxon>
        <taxon>Blepharismidae</taxon>
        <taxon>Blepharisma</taxon>
    </lineage>
</organism>
<evidence type="ECO:0000313" key="2">
    <source>
        <dbReference type="Proteomes" id="UP001162131"/>
    </source>
</evidence>
<reference evidence="1" key="1">
    <citation type="submission" date="2021-09" db="EMBL/GenBank/DDBJ databases">
        <authorList>
            <consortium name="AG Swart"/>
            <person name="Singh M."/>
            <person name="Singh A."/>
            <person name="Seah K."/>
            <person name="Emmerich C."/>
        </authorList>
    </citation>
    <scope>NUCLEOTIDE SEQUENCE</scope>
    <source>
        <strain evidence="1">ATCC30299</strain>
    </source>
</reference>
<sequence length="710" mass="82055">MSKSDDEENISTRTVEIRREIELLKKVLIKSSNSPLDLILKNTSEKPNQLNERKTLQQAENLQIYLNSCRKGPDIYALFSQCSQSSRINIKIPETLLYVPSQSCPVFLWNNSFGNIASYINDQAIDKFFDTVEQIEVKSRYKVPKYIHIAMNDKITLCYSAFEAREVFENCPHYMHRLQRYIPPTTNLASKIRIHWSGSRIEAVCSISNNISLGKLERKGNLSFQPVMNNLKQTISYSFSSKILPTSFSMSMPFKPLHQKRSLKEKLNKPKNPFKTHIMVTEPCEAESLQIKPGSETLMTEEIHPDEDSFLSSNNQRSSAEENADIEKFIVKFSGLPKLKIIFTHQPIPELVKAVNALVAVINQLFLRKNNQLQELFVDFIKDSNEKWVLLSCKGYKIIGDELSRVLKPKFLPKLENIRSKTHIKKPFARDYEINVSKIDDLIIPERKIGNDTIIYDKNIEILAHSFEEQASKLDNSPIGNIHLKEIQESTTKSYLEQKKSDHLGRIPCNMIGIMPHKLDNPITSFIDNHKEVPIKPLKHRERFKHLYLVGLENKRIDLASKQLDEITKSFDKKLKAAQEGRKDANTITGLVNFLNSHEKLIEKSIQESYEKCKQSETLCPYFESRTNHEMERIHKGFYSCLKPGYEIGLRNKLKRSHKGLNISSNDFEEFVKNLTESLANNNFFEEEAKLITDRARSFEKEIVSIHDEK</sequence>
<dbReference type="InterPro" id="IPR012292">
    <property type="entry name" value="Globin/Proto"/>
</dbReference>
<protein>
    <submittedName>
        <fullName evidence="1">Uncharacterized protein</fullName>
    </submittedName>
</protein>
<dbReference type="Gene3D" id="1.10.490.10">
    <property type="entry name" value="Globins"/>
    <property type="match status" value="1"/>
</dbReference>
<proteinExistence type="predicted"/>
<dbReference type="EMBL" id="CAJZBQ010000032">
    <property type="protein sequence ID" value="CAG9322814.1"/>
    <property type="molecule type" value="Genomic_DNA"/>
</dbReference>
<keyword evidence="2" id="KW-1185">Reference proteome</keyword>
<dbReference type="GO" id="GO:0019825">
    <property type="term" value="F:oxygen binding"/>
    <property type="evidence" value="ECO:0007669"/>
    <property type="project" value="InterPro"/>
</dbReference>
<dbReference type="GO" id="GO:0020037">
    <property type="term" value="F:heme binding"/>
    <property type="evidence" value="ECO:0007669"/>
    <property type="project" value="InterPro"/>
</dbReference>
<dbReference type="InterPro" id="IPR009050">
    <property type="entry name" value="Globin-like_sf"/>
</dbReference>
<comment type="caution">
    <text evidence="1">The sequence shown here is derived from an EMBL/GenBank/DDBJ whole genome shotgun (WGS) entry which is preliminary data.</text>
</comment>
<dbReference type="AlphaFoldDB" id="A0AAU9JFF8"/>